<evidence type="ECO:0008006" key="3">
    <source>
        <dbReference type="Google" id="ProtNLM"/>
    </source>
</evidence>
<gene>
    <name evidence="1" type="ORF">ABIE13_002693</name>
</gene>
<reference evidence="1 2" key="1">
    <citation type="submission" date="2024-06" db="EMBL/GenBank/DDBJ databases">
        <title>Sorghum-associated microbial communities from plants grown in Nebraska, USA.</title>
        <authorList>
            <person name="Schachtman D."/>
        </authorList>
    </citation>
    <scope>NUCLEOTIDE SEQUENCE [LARGE SCALE GENOMIC DNA]</scope>
    <source>
        <strain evidence="1 2">2709</strain>
    </source>
</reference>
<keyword evidence="2" id="KW-1185">Reference proteome</keyword>
<dbReference type="EMBL" id="JBEPSH010000005">
    <property type="protein sequence ID" value="MET4577582.1"/>
    <property type="molecule type" value="Genomic_DNA"/>
</dbReference>
<organism evidence="1 2">
    <name type="scientific">Ottowia thiooxydans</name>
    <dbReference type="NCBI Taxonomy" id="219182"/>
    <lineage>
        <taxon>Bacteria</taxon>
        <taxon>Pseudomonadati</taxon>
        <taxon>Pseudomonadota</taxon>
        <taxon>Betaproteobacteria</taxon>
        <taxon>Burkholderiales</taxon>
        <taxon>Comamonadaceae</taxon>
        <taxon>Ottowia</taxon>
    </lineage>
</organism>
<evidence type="ECO:0000313" key="1">
    <source>
        <dbReference type="EMBL" id="MET4577582.1"/>
    </source>
</evidence>
<protein>
    <recommendedName>
        <fullName evidence="3">Transposase</fullName>
    </recommendedName>
</protein>
<proteinExistence type="predicted"/>
<comment type="caution">
    <text evidence="1">The sequence shown here is derived from an EMBL/GenBank/DDBJ whole genome shotgun (WGS) entry which is preliminary data.</text>
</comment>
<name>A0ABV2Q9H8_9BURK</name>
<evidence type="ECO:0000313" key="2">
    <source>
        <dbReference type="Proteomes" id="UP001549320"/>
    </source>
</evidence>
<dbReference type="Proteomes" id="UP001549320">
    <property type="component" value="Unassembled WGS sequence"/>
</dbReference>
<accession>A0ABV2Q9H8</accession>
<sequence>MITPERDVSANLGANQFKIRSKRVNLHHAFQLVDHENLGAGHPLSLTRIECADEPLDASAVYSNDIKAARRGCAKTPQVMPRRKHNALLLDGAYAGRCPSMTRTGPCAHLDEHQRSACGPHHKIYFTTASPWRPIIAIHESQPCAFQMSQRRIFR</sequence>